<dbReference type="RefSeq" id="WP_380155479.1">
    <property type="nucleotide sequence ID" value="NZ_JBHMDM010000007.1"/>
</dbReference>
<evidence type="ECO:0000256" key="3">
    <source>
        <dbReference type="ARBA" id="ARBA00023163"/>
    </source>
</evidence>
<keyword evidence="1" id="KW-0805">Transcription regulation</keyword>
<dbReference type="PROSITE" id="PS00356">
    <property type="entry name" value="HTH_LACI_1"/>
    <property type="match status" value="1"/>
</dbReference>
<dbReference type="CDD" id="cd01574">
    <property type="entry name" value="PBP1_LacI"/>
    <property type="match status" value="1"/>
</dbReference>
<accession>A0ABV5LUK2</accession>
<dbReference type="SUPFAM" id="SSF47413">
    <property type="entry name" value="lambda repressor-like DNA-binding domains"/>
    <property type="match status" value="1"/>
</dbReference>
<dbReference type="InterPro" id="IPR046335">
    <property type="entry name" value="LacI/GalR-like_sensor"/>
</dbReference>
<gene>
    <name evidence="5" type="ORF">ACFFVI_12455</name>
</gene>
<evidence type="ECO:0000259" key="4">
    <source>
        <dbReference type="PROSITE" id="PS50932"/>
    </source>
</evidence>
<dbReference type="PROSITE" id="PS50932">
    <property type="entry name" value="HTH_LACI_2"/>
    <property type="match status" value="1"/>
</dbReference>
<dbReference type="InterPro" id="IPR028082">
    <property type="entry name" value="Peripla_BP_I"/>
</dbReference>
<dbReference type="InterPro" id="IPR000843">
    <property type="entry name" value="HTH_LacI"/>
</dbReference>
<evidence type="ECO:0000313" key="5">
    <source>
        <dbReference type="EMBL" id="MFB9377779.1"/>
    </source>
</evidence>
<dbReference type="InterPro" id="IPR010982">
    <property type="entry name" value="Lambda_DNA-bd_dom_sf"/>
</dbReference>
<dbReference type="Gene3D" id="3.40.50.2300">
    <property type="match status" value="2"/>
</dbReference>
<dbReference type="Proteomes" id="UP001589748">
    <property type="component" value="Unassembled WGS sequence"/>
</dbReference>
<dbReference type="EMBL" id="JBHMDM010000007">
    <property type="protein sequence ID" value="MFB9377779.1"/>
    <property type="molecule type" value="Genomic_DNA"/>
</dbReference>
<evidence type="ECO:0000256" key="1">
    <source>
        <dbReference type="ARBA" id="ARBA00023015"/>
    </source>
</evidence>
<dbReference type="SUPFAM" id="SSF53822">
    <property type="entry name" value="Periplasmic binding protein-like I"/>
    <property type="match status" value="1"/>
</dbReference>
<dbReference type="PANTHER" id="PTHR30146:SF109">
    <property type="entry name" value="HTH-TYPE TRANSCRIPTIONAL REGULATOR GALS"/>
    <property type="match status" value="1"/>
</dbReference>
<name>A0ABV5LUK2_9ACTN</name>
<keyword evidence="2 5" id="KW-0238">DNA-binding</keyword>
<keyword evidence="3" id="KW-0804">Transcription</keyword>
<dbReference type="Gene3D" id="1.10.260.40">
    <property type="entry name" value="lambda repressor-like DNA-binding domains"/>
    <property type="match status" value="1"/>
</dbReference>
<dbReference type="Pfam" id="PF13377">
    <property type="entry name" value="Peripla_BP_3"/>
    <property type="match status" value="1"/>
</dbReference>
<dbReference type="SMART" id="SM00354">
    <property type="entry name" value="HTH_LACI"/>
    <property type="match status" value="1"/>
</dbReference>
<comment type="caution">
    <text evidence="5">The sequence shown here is derived from an EMBL/GenBank/DDBJ whole genome shotgun (WGS) entry which is preliminary data.</text>
</comment>
<evidence type="ECO:0000256" key="2">
    <source>
        <dbReference type="ARBA" id="ARBA00023125"/>
    </source>
</evidence>
<protein>
    <submittedName>
        <fullName evidence="5">LacI family DNA-binding transcriptional regulator</fullName>
    </submittedName>
</protein>
<organism evidence="5 6">
    <name type="scientific">Kineococcus gynurae</name>
    <dbReference type="NCBI Taxonomy" id="452979"/>
    <lineage>
        <taxon>Bacteria</taxon>
        <taxon>Bacillati</taxon>
        <taxon>Actinomycetota</taxon>
        <taxon>Actinomycetes</taxon>
        <taxon>Kineosporiales</taxon>
        <taxon>Kineosporiaceae</taxon>
        <taxon>Kineococcus</taxon>
    </lineage>
</organism>
<keyword evidence="6" id="KW-1185">Reference proteome</keyword>
<dbReference type="CDD" id="cd01392">
    <property type="entry name" value="HTH_LacI"/>
    <property type="match status" value="1"/>
</dbReference>
<feature type="domain" description="HTH lacI-type" evidence="4">
    <location>
        <begin position="18"/>
        <end position="72"/>
    </location>
</feature>
<dbReference type="PANTHER" id="PTHR30146">
    <property type="entry name" value="LACI-RELATED TRANSCRIPTIONAL REPRESSOR"/>
    <property type="match status" value="1"/>
</dbReference>
<sequence>MSALKDDRAVGVPGGRPPSINDVAAGAGVSIQTVSRVLNDSPKVAPATRKRVLAVIDELGYRRNPVARALATGRAGVLGVLAPSSALYGPASITAALGVAAVEAGIHLAVEHVIEFEAASVAQGMNRLTEQLVSAIVVVAPVRAAAAALADTTAPVPVVSVDSVPAAGRLDVSVDQEAGGFLATQHLLDLGHDTVWHVAGPDSWHDAQARRRGWEAALRAGGREIPPHLDGDWSAGSGYRAGQILARIADATAVFAANDAQALGVLRAMAEAGRRVPQDVSVVGFDDTPESAHFLPPLTTVRQEFAELGRTALRTALQLVALGRGEVVAPVSSVRLPPQLVARRSSAPVTRG</sequence>
<reference evidence="5 6" key="1">
    <citation type="submission" date="2024-09" db="EMBL/GenBank/DDBJ databases">
        <authorList>
            <person name="Sun Q."/>
            <person name="Mori K."/>
        </authorList>
    </citation>
    <scope>NUCLEOTIDE SEQUENCE [LARGE SCALE GENOMIC DNA]</scope>
    <source>
        <strain evidence="5 6">TISTR 1856</strain>
    </source>
</reference>
<evidence type="ECO:0000313" key="6">
    <source>
        <dbReference type="Proteomes" id="UP001589748"/>
    </source>
</evidence>
<dbReference type="GO" id="GO:0003677">
    <property type="term" value="F:DNA binding"/>
    <property type="evidence" value="ECO:0007669"/>
    <property type="project" value="UniProtKB-KW"/>
</dbReference>
<dbReference type="Pfam" id="PF00356">
    <property type="entry name" value="LacI"/>
    <property type="match status" value="1"/>
</dbReference>
<proteinExistence type="predicted"/>